<organism evidence="1">
    <name type="scientific">viral metagenome</name>
    <dbReference type="NCBI Taxonomy" id="1070528"/>
    <lineage>
        <taxon>unclassified sequences</taxon>
        <taxon>metagenomes</taxon>
        <taxon>organismal metagenomes</taxon>
    </lineage>
</organism>
<accession>A0A2V0RCE3</accession>
<sequence length="494" mass="57431">MSKNGITHSRLRKLKQTSRRAMVGAIRFSDSKTTLDPGGHMMYKSHSRIFNVNMESFDNMLNNTDMSVEEGIAHIELISSLPVIKGRKISQLIENKRPTIVNLIEEETEILTFANSWHHSWEQVIKAKNTFPPVFWTKDRTEVESSIAKKFPEANRLDPKKYLMIAYDKYDTYDKILKRFIEFMSDNIDANEVHLWTQGTLNEDDIKTNYDKMLSRLQEDFKIYKKANLDILSKKEKQPIRNLINRYWTNSVLEARDMYDKYTNLDPPRRIPVIGCRVCNWGMKSYIEDHIPQMVPSSTLHHSIGIKRNILLNNVADERYINYTSHCKIREIMPNEIGHLDFSYAKNDDGYYILTEPREGTFVVDNAEFFNGFSSVCTSSHSMYGFGRTPGDLLEQALREDETGHGTSGHMIASCLMFRAHVLLYLNDIHYNHTTQKTIYNLEVNEPTSGRYHSNKEYEHAVKDIKTLMKNTNFGTRFARNNLSIIEPFVSSMN</sequence>
<dbReference type="EMBL" id="BDQD01000212">
    <property type="protein sequence ID" value="GBH22777.1"/>
    <property type="molecule type" value="Genomic_RNA"/>
</dbReference>
<name>A0A2V0RCE3_9ZZZZ</name>
<evidence type="ECO:0000313" key="1">
    <source>
        <dbReference type="EMBL" id="GBH22777.1"/>
    </source>
</evidence>
<comment type="caution">
    <text evidence="1">The sequence shown here is derived from an EMBL/GenBank/DDBJ whole genome shotgun (WGS) entry which is preliminary data.</text>
</comment>
<protein>
    <submittedName>
        <fullName evidence="1">VP7</fullName>
    </submittedName>
</protein>
<reference evidence="1" key="1">
    <citation type="submission" date="2017-04" db="EMBL/GenBank/DDBJ databases">
        <title>Unveiling RNA virosphere associated with marine microorganisms.</title>
        <authorList>
            <person name="Urayama S."/>
            <person name="Takaki Y."/>
            <person name="Nishi S."/>
            <person name="Yoshida Y."/>
            <person name="Deguchi S."/>
            <person name="Takai K."/>
            <person name="Nunoura T."/>
        </authorList>
    </citation>
    <scope>NUCLEOTIDE SEQUENCE</scope>
</reference>
<proteinExistence type="predicted"/>
<dbReference type="AlphaFoldDB" id="A0A2V0RCE3"/>